<organism evidence="2 3">
    <name type="scientific">Aphis craccivora</name>
    <name type="common">Cowpea aphid</name>
    <dbReference type="NCBI Taxonomy" id="307492"/>
    <lineage>
        <taxon>Eukaryota</taxon>
        <taxon>Metazoa</taxon>
        <taxon>Ecdysozoa</taxon>
        <taxon>Arthropoda</taxon>
        <taxon>Hexapoda</taxon>
        <taxon>Insecta</taxon>
        <taxon>Pterygota</taxon>
        <taxon>Neoptera</taxon>
        <taxon>Paraneoptera</taxon>
        <taxon>Hemiptera</taxon>
        <taxon>Sternorrhyncha</taxon>
        <taxon>Aphidomorpha</taxon>
        <taxon>Aphidoidea</taxon>
        <taxon>Aphididae</taxon>
        <taxon>Aphidini</taxon>
        <taxon>Aphis</taxon>
        <taxon>Aphis</taxon>
    </lineage>
</organism>
<keyword evidence="1" id="KW-0880">Kelch repeat</keyword>
<evidence type="ECO:0000313" key="2">
    <source>
        <dbReference type="EMBL" id="KAF0757868.1"/>
    </source>
</evidence>
<dbReference type="InterPro" id="IPR006652">
    <property type="entry name" value="Kelch_1"/>
</dbReference>
<dbReference type="EMBL" id="VUJU01003445">
    <property type="protein sequence ID" value="KAF0757868.1"/>
    <property type="molecule type" value="Genomic_DNA"/>
</dbReference>
<dbReference type="OrthoDB" id="6582154at2759"/>
<dbReference type="Pfam" id="PF01344">
    <property type="entry name" value="Kelch_1"/>
    <property type="match status" value="1"/>
</dbReference>
<dbReference type="SUPFAM" id="SSF117281">
    <property type="entry name" value="Kelch motif"/>
    <property type="match status" value="1"/>
</dbReference>
<gene>
    <name evidence="2" type="ORF">FWK35_00008072</name>
</gene>
<sequence>SFAHEKSLWELLITSRWVSRLVILNGLIHVIGERNKISVLNSIDIYNPKTNTWSLKTLSKDDGHIFGGVVVNKSPHFKTYDD</sequence>
<feature type="non-terminal residue" evidence="2">
    <location>
        <position position="1"/>
    </location>
</feature>
<protein>
    <submittedName>
        <fullName evidence="2">Kelch-like protein 2</fullName>
    </submittedName>
</protein>
<evidence type="ECO:0000256" key="1">
    <source>
        <dbReference type="ARBA" id="ARBA00022441"/>
    </source>
</evidence>
<proteinExistence type="predicted"/>
<dbReference type="Gene3D" id="2.120.10.80">
    <property type="entry name" value="Kelch-type beta propeller"/>
    <property type="match status" value="1"/>
</dbReference>
<comment type="caution">
    <text evidence="2">The sequence shown here is derived from an EMBL/GenBank/DDBJ whole genome shotgun (WGS) entry which is preliminary data.</text>
</comment>
<dbReference type="InterPro" id="IPR015915">
    <property type="entry name" value="Kelch-typ_b-propeller"/>
</dbReference>
<dbReference type="Proteomes" id="UP000478052">
    <property type="component" value="Unassembled WGS sequence"/>
</dbReference>
<accession>A0A6G0YKX1</accession>
<keyword evidence="3" id="KW-1185">Reference proteome</keyword>
<reference evidence="2 3" key="1">
    <citation type="submission" date="2019-08" db="EMBL/GenBank/DDBJ databases">
        <title>Whole genome of Aphis craccivora.</title>
        <authorList>
            <person name="Voronova N.V."/>
            <person name="Shulinski R.S."/>
            <person name="Bandarenka Y.V."/>
            <person name="Zhorov D.G."/>
            <person name="Warner D."/>
        </authorList>
    </citation>
    <scope>NUCLEOTIDE SEQUENCE [LARGE SCALE GENOMIC DNA]</scope>
    <source>
        <strain evidence="2">180601</strain>
        <tissue evidence="2">Whole Body</tissue>
    </source>
</reference>
<evidence type="ECO:0000313" key="3">
    <source>
        <dbReference type="Proteomes" id="UP000478052"/>
    </source>
</evidence>
<dbReference type="AlphaFoldDB" id="A0A6G0YKX1"/>
<name>A0A6G0YKX1_APHCR</name>